<feature type="compositionally biased region" description="Polar residues" evidence="3">
    <location>
        <begin position="179"/>
        <end position="194"/>
    </location>
</feature>
<dbReference type="SMART" id="SM00066">
    <property type="entry name" value="GAL4"/>
    <property type="match status" value="1"/>
</dbReference>
<dbReference type="PANTHER" id="PTHR37534:SF23">
    <property type="entry name" value="ZN(II)2CYS6 TRANSCRIPTION FACTOR (EUROFUNG)"/>
    <property type="match status" value="1"/>
</dbReference>
<comment type="caution">
    <text evidence="5">The sequence shown here is derived from an EMBL/GenBank/DDBJ whole genome shotgun (WGS) entry which is preliminary data.</text>
</comment>
<protein>
    <recommendedName>
        <fullName evidence="4">Zn(2)-C6 fungal-type domain-containing protein</fullName>
    </recommendedName>
</protein>
<dbReference type="InterPro" id="IPR036864">
    <property type="entry name" value="Zn2-C6_fun-type_DNA-bd_sf"/>
</dbReference>
<dbReference type="Pfam" id="PF00172">
    <property type="entry name" value="Zn_clus"/>
    <property type="match status" value="1"/>
</dbReference>
<dbReference type="GO" id="GO:0005634">
    <property type="term" value="C:nucleus"/>
    <property type="evidence" value="ECO:0007669"/>
    <property type="project" value="UniProtKB-SubCell"/>
</dbReference>
<dbReference type="GO" id="GO:0000976">
    <property type="term" value="F:transcription cis-regulatory region binding"/>
    <property type="evidence" value="ECO:0007669"/>
    <property type="project" value="TreeGrafter"/>
</dbReference>
<feature type="compositionally biased region" description="Polar residues" evidence="3">
    <location>
        <begin position="616"/>
        <end position="636"/>
    </location>
</feature>
<feature type="compositionally biased region" description="Pro residues" evidence="3">
    <location>
        <begin position="109"/>
        <end position="121"/>
    </location>
</feature>
<dbReference type="GO" id="GO:0008270">
    <property type="term" value="F:zinc ion binding"/>
    <property type="evidence" value="ECO:0007669"/>
    <property type="project" value="InterPro"/>
</dbReference>
<sequence>MDAADPAQAASESHRDEGAKDDADPKKTNIRKRTKTGCITCRKRRIKCDEQHPECRNCIKSKRTCEGYAKKLGWKPPLGQNTYGDDHHARDASLQAGYFPNQPRASPQGPLPFIAPRPLGPLPSAGASGSLPTPFGQHQVDGDARYQDYPELARQPLPNPLLHGSGQVSSATARPDHQAASQYNRGSGPTTHQPQWVAPNVHFSQSSRHAQQRPEQSWDPAEMEELASDVSMADSDDDEDRLDDLALARAQTQTDIWPSANMFMGPSGTYGRPNILSVYMGSPHLSIFQSAELRRVFRQFIETTGPAISLYERPPYRCPEGAGDYSLWSYTLPANALKHPSLLHAILALGSLQYSNLRGQSTWTAMKQYHLSIRRLSKNLSNPAGRTRISTLAATLLLGYFEVYQSEHASWCNHLFGASILLSEMPIVDMTRRCLAAKRLRSTSQFEGNFNPADPFGFPQPPNAKALDELDYELLSDLTGAHITAEQYGLADGQPVDDAILATTDKDIENYETLRDLVWWYNKLDVYQSFLGGSKLLRAYDLWTMCPPRAHMCDEEAIYGTYDHVILLLGRLANFAAKDLVRKRKAASASPQPKGGSPQFPGIVPTGGKVTAPRGFSTTASGKSPQSQSNEESNLDISIKDALREWETIRAAFAGLKEQMDRTFTPLPDGYADRRESPFGPPIQYRSYAMAGIWMNFYMGMIQLHRCHPNMPPAAMPAAHMAEQNTREYAVLIGRMAAGLSIQGSNWPGQRIDVNLAAAYVECSFCLFVAAVQYKDNAQRHWSVRRVLDIVQLVGWKSGTQIANALEAGWTKVAQMGRGPPYTRAQDLGSMPRPWENPRRVDRFIVKGQNLGDESRVTLANPGRANLALGLIGIEDDLAVLELDE</sequence>
<accession>A0AA39GPA4</accession>
<dbReference type="EMBL" id="JAPDFR010000001">
    <property type="protein sequence ID" value="KAK0391065.1"/>
    <property type="molecule type" value="Genomic_DNA"/>
</dbReference>
<dbReference type="Proteomes" id="UP001175261">
    <property type="component" value="Unassembled WGS sequence"/>
</dbReference>
<dbReference type="CDD" id="cd12148">
    <property type="entry name" value="fungal_TF_MHR"/>
    <property type="match status" value="1"/>
</dbReference>
<dbReference type="PROSITE" id="PS00463">
    <property type="entry name" value="ZN2_CY6_FUNGAL_1"/>
    <property type="match status" value="1"/>
</dbReference>
<dbReference type="InterPro" id="IPR021858">
    <property type="entry name" value="Fun_TF"/>
</dbReference>
<evidence type="ECO:0000256" key="2">
    <source>
        <dbReference type="ARBA" id="ARBA00023242"/>
    </source>
</evidence>
<keyword evidence="2" id="KW-0539">Nucleus</keyword>
<evidence type="ECO:0000259" key="4">
    <source>
        <dbReference type="PROSITE" id="PS50048"/>
    </source>
</evidence>
<dbReference type="Pfam" id="PF11951">
    <property type="entry name" value="Fungal_trans_2"/>
    <property type="match status" value="1"/>
</dbReference>
<feature type="compositionally biased region" description="Basic and acidic residues" evidence="3">
    <location>
        <begin position="12"/>
        <end position="27"/>
    </location>
</feature>
<feature type="region of interest" description="Disordered" evidence="3">
    <location>
        <begin position="1"/>
        <end position="34"/>
    </location>
</feature>
<evidence type="ECO:0000256" key="1">
    <source>
        <dbReference type="ARBA" id="ARBA00004123"/>
    </source>
</evidence>
<feature type="region of interest" description="Disordered" evidence="3">
    <location>
        <begin position="154"/>
        <end position="240"/>
    </location>
</feature>
<keyword evidence="6" id="KW-1185">Reference proteome</keyword>
<feature type="domain" description="Zn(2)-C6 fungal-type" evidence="4">
    <location>
        <begin position="37"/>
        <end position="65"/>
    </location>
</feature>
<reference evidence="5" key="1">
    <citation type="submission" date="2022-10" db="EMBL/GenBank/DDBJ databases">
        <title>Determination and structural analysis of whole genome sequence of Sarocladium strictum F4-1.</title>
        <authorList>
            <person name="Hu L."/>
            <person name="Jiang Y."/>
        </authorList>
    </citation>
    <scope>NUCLEOTIDE SEQUENCE</scope>
    <source>
        <strain evidence="5">F4-1</strain>
    </source>
</reference>
<feature type="compositionally biased region" description="Polar residues" evidence="3">
    <location>
        <begin position="202"/>
        <end position="215"/>
    </location>
</feature>
<dbReference type="InterPro" id="IPR001138">
    <property type="entry name" value="Zn2Cys6_DnaBD"/>
</dbReference>
<comment type="subcellular location">
    <subcellularLocation>
        <location evidence="1">Nucleus</location>
    </subcellularLocation>
</comment>
<dbReference type="CDD" id="cd00067">
    <property type="entry name" value="GAL4"/>
    <property type="match status" value="1"/>
</dbReference>
<feature type="region of interest" description="Disordered" evidence="3">
    <location>
        <begin position="614"/>
        <end position="636"/>
    </location>
</feature>
<gene>
    <name evidence="5" type="ORF">NLU13_0567</name>
</gene>
<dbReference type="PANTHER" id="PTHR37534">
    <property type="entry name" value="TRANSCRIPTIONAL ACTIVATOR PROTEIN UGA3"/>
    <property type="match status" value="1"/>
</dbReference>
<organism evidence="5 6">
    <name type="scientific">Sarocladium strictum</name>
    <name type="common">Black bundle disease fungus</name>
    <name type="synonym">Acremonium strictum</name>
    <dbReference type="NCBI Taxonomy" id="5046"/>
    <lineage>
        <taxon>Eukaryota</taxon>
        <taxon>Fungi</taxon>
        <taxon>Dikarya</taxon>
        <taxon>Ascomycota</taxon>
        <taxon>Pezizomycotina</taxon>
        <taxon>Sordariomycetes</taxon>
        <taxon>Hypocreomycetidae</taxon>
        <taxon>Hypocreales</taxon>
        <taxon>Sarocladiaceae</taxon>
        <taxon>Sarocladium</taxon>
    </lineage>
</organism>
<dbReference type="PROSITE" id="PS50048">
    <property type="entry name" value="ZN2_CY6_FUNGAL_2"/>
    <property type="match status" value="1"/>
</dbReference>
<feature type="region of interest" description="Disordered" evidence="3">
    <location>
        <begin position="97"/>
        <end position="141"/>
    </location>
</feature>
<dbReference type="AlphaFoldDB" id="A0AA39GPA4"/>
<name>A0AA39GPA4_SARSR</name>
<dbReference type="SUPFAM" id="SSF57701">
    <property type="entry name" value="Zn2/Cys6 DNA-binding domain"/>
    <property type="match status" value="1"/>
</dbReference>
<dbReference type="Gene3D" id="4.10.240.10">
    <property type="entry name" value="Zn(2)-C6 fungal-type DNA-binding domain"/>
    <property type="match status" value="1"/>
</dbReference>
<evidence type="ECO:0000256" key="3">
    <source>
        <dbReference type="SAM" id="MobiDB-lite"/>
    </source>
</evidence>
<evidence type="ECO:0000313" key="6">
    <source>
        <dbReference type="Proteomes" id="UP001175261"/>
    </source>
</evidence>
<evidence type="ECO:0000313" key="5">
    <source>
        <dbReference type="EMBL" id="KAK0391065.1"/>
    </source>
</evidence>
<dbReference type="GO" id="GO:0000981">
    <property type="term" value="F:DNA-binding transcription factor activity, RNA polymerase II-specific"/>
    <property type="evidence" value="ECO:0007669"/>
    <property type="project" value="InterPro"/>
</dbReference>
<proteinExistence type="predicted"/>
<dbReference type="GO" id="GO:0045944">
    <property type="term" value="P:positive regulation of transcription by RNA polymerase II"/>
    <property type="evidence" value="ECO:0007669"/>
    <property type="project" value="TreeGrafter"/>
</dbReference>